<feature type="transmembrane region" description="Helical" evidence="1">
    <location>
        <begin position="154"/>
        <end position="180"/>
    </location>
</feature>
<feature type="transmembrane region" description="Helical" evidence="1">
    <location>
        <begin position="20"/>
        <end position="40"/>
    </location>
</feature>
<dbReference type="Pfam" id="PF05940">
    <property type="entry name" value="NnrS"/>
    <property type="match status" value="1"/>
</dbReference>
<feature type="transmembrane region" description="Helical" evidence="1">
    <location>
        <begin position="92"/>
        <end position="111"/>
    </location>
</feature>
<gene>
    <name evidence="2" type="ORF">METZ01_LOCUS111662</name>
</gene>
<keyword evidence="1" id="KW-0812">Transmembrane</keyword>
<evidence type="ECO:0008006" key="3">
    <source>
        <dbReference type="Google" id="ProtNLM"/>
    </source>
</evidence>
<feature type="transmembrane region" description="Helical" evidence="1">
    <location>
        <begin position="367"/>
        <end position="389"/>
    </location>
</feature>
<evidence type="ECO:0000313" key="2">
    <source>
        <dbReference type="EMBL" id="SVA58808.1"/>
    </source>
</evidence>
<name>A0A381X2K9_9ZZZZ</name>
<evidence type="ECO:0000256" key="1">
    <source>
        <dbReference type="SAM" id="Phobius"/>
    </source>
</evidence>
<proteinExistence type="predicted"/>
<feature type="transmembrane region" description="Helical" evidence="1">
    <location>
        <begin position="254"/>
        <end position="276"/>
    </location>
</feature>
<feature type="transmembrane region" description="Helical" evidence="1">
    <location>
        <begin position="192"/>
        <end position="209"/>
    </location>
</feature>
<keyword evidence="1" id="KW-1133">Transmembrane helix</keyword>
<feature type="transmembrane region" description="Helical" evidence="1">
    <location>
        <begin position="60"/>
        <end position="80"/>
    </location>
</feature>
<dbReference type="InterPro" id="IPR010266">
    <property type="entry name" value="NnrS"/>
</dbReference>
<feature type="transmembrane region" description="Helical" evidence="1">
    <location>
        <begin position="230"/>
        <end position="248"/>
    </location>
</feature>
<feature type="transmembrane region" description="Helical" evidence="1">
    <location>
        <begin position="117"/>
        <end position="142"/>
    </location>
</feature>
<organism evidence="2">
    <name type="scientific">marine metagenome</name>
    <dbReference type="NCBI Taxonomy" id="408172"/>
    <lineage>
        <taxon>unclassified sequences</taxon>
        <taxon>metagenomes</taxon>
        <taxon>ecological metagenomes</taxon>
    </lineage>
</organism>
<keyword evidence="1" id="KW-0472">Membrane</keyword>
<dbReference type="InterPro" id="IPR036927">
    <property type="entry name" value="Cyt_c_oxase-like_su1_sf"/>
</dbReference>
<feature type="transmembrane region" description="Helical" evidence="1">
    <location>
        <begin position="336"/>
        <end position="355"/>
    </location>
</feature>
<dbReference type="Gene3D" id="1.20.210.10">
    <property type="entry name" value="Cytochrome c oxidase-like, subunit I domain"/>
    <property type="match status" value="1"/>
</dbReference>
<dbReference type="EMBL" id="UINC01013645">
    <property type="protein sequence ID" value="SVA58808.1"/>
    <property type="molecule type" value="Genomic_DNA"/>
</dbReference>
<dbReference type="AlphaFoldDB" id="A0A381X2K9"/>
<accession>A0A381X2K9</accession>
<feature type="transmembrane region" description="Helical" evidence="1">
    <location>
        <begin position="395"/>
        <end position="416"/>
    </location>
</feature>
<feature type="transmembrane region" description="Helical" evidence="1">
    <location>
        <begin position="296"/>
        <end position="316"/>
    </location>
</feature>
<dbReference type="SUPFAM" id="SSF81442">
    <property type="entry name" value="Cytochrome c oxidase subunit I-like"/>
    <property type="match status" value="1"/>
</dbReference>
<reference evidence="2" key="1">
    <citation type="submission" date="2018-05" db="EMBL/GenBank/DDBJ databases">
        <authorList>
            <person name="Lanie J.A."/>
            <person name="Ng W.-L."/>
            <person name="Kazmierczak K.M."/>
            <person name="Andrzejewski T.M."/>
            <person name="Davidsen T.M."/>
            <person name="Wayne K.J."/>
            <person name="Tettelin H."/>
            <person name="Glass J.I."/>
            <person name="Rusch D."/>
            <person name="Podicherti R."/>
            <person name="Tsui H.-C.T."/>
            <person name="Winkler M.E."/>
        </authorList>
    </citation>
    <scope>NUCLEOTIDE SEQUENCE</scope>
</reference>
<sequence>MRFESWSTQRLYRPFIRSSVIIAMLLGFSTGAAILIMPLLGFERSLTWLTHSQSHGIIQIFGWAGLFVMGLAYHVAPRIFNTPIRYPVPQRLSMWLVILGLLMRFTGQTLYTLPIAGIFLTAAGILLFIAMFVFAWTLYGVIRYSASKSGPAEIWLVTGVIWSVLSGALHLAIMFRMAMISEPLADPSWNEALIYVAVFGFITSFIFGISVKGIRGFLLLKPTHQRMNRLSLVLLQTGLVMVVVGRFGELGQAVAPIGLVLTSVGAGMFTVALRLFEPASKSGYRIPIGYLRYHWYVRLGFSWLLLGCVMLILIALDEIGLTNMTAIQVSLPVTHVLTLGFVTNLIFGAASRFIPIFEGADIRYPQLMNTAFILLTISVVLRLVFGFSISEIGELALGISGVTGFIGIILFSIMIFQVMTPAARDAYTMRVAAIGKVKFEMNRGAHS</sequence>
<protein>
    <recommendedName>
        <fullName evidence="3">NnrS family protein</fullName>
    </recommendedName>
</protein>